<feature type="domain" description="Glycosyl transferase family 1" evidence="1">
    <location>
        <begin position="108"/>
        <end position="251"/>
    </location>
</feature>
<keyword evidence="3" id="KW-1185">Reference proteome</keyword>
<reference evidence="2 3" key="1">
    <citation type="submission" date="2019-08" db="EMBL/GenBank/DDBJ databases">
        <title>Identification of a novel species of the genus Boseongicola.</title>
        <authorList>
            <person name="Zhang X.-Q."/>
        </authorList>
    </citation>
    <scope>NUCLEOTIDE SEQUENCE [LARGE SCALE GENOMIC DNA]</scope>
    <source>
        <strain evidence="2 3">HY14</strain>
    </source>
</reference>
<evidence type="ECO:0000313" key="3">
    <source>
        <dbReference type="Proteomes" id="UP000322080"/>
    </source>
</evidence>
<dbReference type="PANTHER" id="PTHR12526:SF630">
    <property type="entry name" value="GLYCOSYLTRANSFERASE"/>
    <property type="match status" value="1"/>
</dbReference>
<proteinExistence type="predicted"/>
<dbReference type="Pfam" id="PF00534">
    <property type="entry name" value="Glycos_transf_1"/>
    <property type="match status" value="1"/>
</dbReference>
<evidence type="ECO:0000313" key="2">
    <source>
        <dbReference type="EMBL" id="TYB82442.1"/>
    </source>
</evidence>
<dbReference type="GO" id="GO:0016757">
    <property type="term" value="F:glycosyltransferase activity"/>
    <property type="evidence" value="ECO:0007669"/>
    <property type="project" value="InterPro"/>
</dbReference>
<organism evidence="2 3">
    <name type="scientific">Maritimibacter fusiformis</name>
    <dbReference type="NCBI Taxonomy" id="2603819"/>
    <lineage>
        <taxon>Bacteria</taxon>
        <taxon>Pseudomonadati</taxon>
        <taxon>Pseudomonadota</taxon>
        <taxon>Alphaproteobacteria</taxon>
        <taxon>Rhodobacterales</taxon>
        <taxon>Roseobacteraceae</taxon>
        <taxon>Maritimibacter</taxon>
    </lineage>
</organism>
<gene>
    <name evidence="2" type="ORF">FVF75_06930</name>
</gene>
<dbReference type="Proteomes" id="UP000322080">
    <property type="component" value="Unassembled WGS sequence"/>
</dbReference>
<dbReference type="AlphaFoldDB" id="A0A5D0RLQ2"/>
<comment type="caution">
    <text evidence="2">The sequence shown here is derived from an EMBL/GenBank/DDBJ whole genome shotgun (WGS) entry which is preliminary data.</text>
</comment>
<name>A0A5D0RLQ2_9RHOB</name>
<keyword evidence="2" id="KW-0808">Transferase</keyword>
<evidence type="ECO:0000259" key="1">
    <source>
        <dbReference type="Pfam" id="PF00534"/>
    </source>
</evidence>
<dbReference type="Gene3D" id="3.40.50.2000">
    <property type="entry name" value="Glycogen Phosphorylase B"/>
    <property type="match status" value="2"/>
</dbReference>
<dbReference type="PANTHER" id="PTHR12526">
    <property type="entry name" value="GLYCOSYLTRANSFERASE"/>
    <property type="match status" value="1"/>
</dbReference>
<protein>
    <submittedName>
        <fullName evidence="2">Glycosyltransferase family 4 protein</fullName>
    </submittedName>
</protein>
<sequence>MIIPDHPTIGFVEFIRASAPRDTITILSDHNPHRATFVAKQEELPTRTAQDRAFLRTISQFDAVHIINPLLIQAFEKSTEKKIVFIPNGSRRWASCRPVDSIFSSRSVVALSRLTKSKRVDHLIDAFDMVSNRRPDWKLQILGRGPDESELKKRVQSLGLNGKVVLEGFDPDIDKRFLSAAFMVSASRLENLSLAYLEAAGTGTPIVAYDGNATARYFNSEGVDFFSAVPDGNVEALAKAMDRMMQMVEDRDLTVARMSADAYEFSQRFCPEVIAKHWKQALLSLREQETIGT</sequence>
<accession>A0A5D0RLQ2</accession>
<dbReference type="SUPFAM" id="SSF53756">
    <property type="entry name" value="UDP-Glycosyltransferase/glycogen phosphorylase"/>
    <property type="match status" value="1"/>
</dbReference>
<dbReference type="InterPro" id="IPR001296">
    <property type="entry name" value="Glyco_trans_1"/>
</dbReference>
<dbReference type="RefSeq" id="WP_148377205.1">
    <property type="nucleotide sequence ID" value="NZ_VSIY01000004.1"/>
</dbReference>
<dbReference type="EMBL" id="VSIY01000004">
    <property type="protein sequence ID" value="TYB82442.1"/>
    <property type="molecule type" value="Genomic_DNA"/>
</dbReference>